<keyword evidence="6" id="KW-0472">Membrane</keyword>
<dbReference type="SUPFAM" id="SSF54373">
    <property type="entry name" value="FAD-linked reductases, C-terminal domain"/>
    <property type="match status" value="1"/>
</dbReference>
<dbReference type="InterPro" id="IPR006076">
    <property type="entry name" value="FAD-dep_OxRdtase"/>
</dbReference>
<comment type="caution">
    <text evidence="8">The sequence shown here is derived from an EMBL/GenBank/DDBJ whole genome shotgun (WGS) entry which is preliminary data.</text>
</comment>
<evidence type="ECO:0000256" key="6">
    <source>
        <dbReference type="SAM" id="Phobius"/>
    </source>
</evidence>
<keyword evidence="6" id="KW-0812">Transmembrane</keyword>
<dbReference type="EMBL" id="JBHSOZ010000005">
    <property type="protein sequence ID" value="MFC5713365.1"/>
    <property type="molecule type" value="Genomic_DNA"/>
</dbReference>
<keyword evidence="3 8" id="KW-0560">Oxidoreductase</keyword>
<reference evidence="9" key="1">
    <citation type="journal article" date="2019" name="Int. J. Syst. Evol. Microbiol.">
        <title>The Global Catalogue of Microorganisms (GCM) 10K type strain sequencing project: providing services to taxonomists for standard genome sequencing and annotation.</title>
        <authorList>
            <consortium name="The Broad Institute Genomics Platform"/>
            <consortium name="The Broad Institute Genome Sequencing Center for Infectious Disease"/>
            <person name="Wu L."/>
            <person name="Ma J."/>
        </authorList>
    </citation>
    <scope>NUCLEOTIDE SEQUENCE [LARGE SCALE GENOMIC DNA]</scope>
    <source>
        <strain evidence="9">CECT 7184</strain>
    </source>
</reference>
<dbReference type="PANTHER" id="PTHR13847:SF289">
    <property type="entry name" value="GLYCINE OXIDASE"/>
    <property type="match status" value="1"/>
</dbReference>
<dbReference type="Proteomes" id="UP001596142">
    <property type="component" value="Unassembled WGS sequence"/>
</dbReference>
<dbReference type="SUPFAM" id="SSF51905">
    <property type="entry name" value="FAD/NAD(P)-binding domain"/>
    <property type="match status" value="1"/>
</dbReference>
<organism evidence="8 9">
    <name type="scientific">Thalassorhabdus alkalitolerans</name>
    <dbReference type="NCBI Taxonomy" id="2282697"/>
    <lineage>
        <taxon>Bacteria</taxon>
        <taxon>Bacillati</taxon>
        <taxon>Bacillota</taxon>
        <taxon>Bacilli</taxon>
        <taxon>Bacillales</taxon>
        <taxon>Bacillaceae</taxon>
        <taxon>Thalassorhabdus</taxon>
    </lineage>
</organism>
<dbReference type="Pfam" id="PF01266">
    <property type="entry name" value="DAO"/>
    <property type="match status" value="1"/>
</dbReference>
<keyword evidence="6" id="KW-1133">Transmembrane helix</keyword>
<gene>
    <name evidence="8" type="primary">thiO</name>
    <name evidence="8" type="ORF">ACFPU1_11260</name>
</gene>
<dbReference type="InterPro" id="IPR036188">
    <property type="entry name" value="FAD/NAD-bd_sf"/>
</dbReference>
<feature type="domain" description="FAD dependent oxidoreductase" evidence="7">
    <location>
        <begin position="26"/>
        <end position="370"/>
    </location>
</feature>
<evidence type="ECO:0000256" key="5">
    <source>
        <dbReference type="ARBA" id="ARBA00050018"/>
    </source>
</evidence>
<protein>
    <recommendedName>
        <fullName evidence="5">glycine oxidase</fullName>
        <ecNumber evidence="5">1.4.3.19</ecNumber>
    </recommendedName>
</protein>
<evidence type="ECO:0000313" key="9">
    <source>
        <dbReference type="Proteomes" id="UP001596142"/>
    </source>
</evidence>
<sequence>MKPSYQNRQRLMKAEKAGVQGMKESIIILGGGVIGLAAAFECRRRGHDVTLLEKVSCGGQASGAAAGMLAPFSEIEEDPDDFFRLGLRSLRLYSQWIEDVKKNSETNFEFSNSGSLHVVYHEADLLSLESRQRWQGEFGVEAEIIKGRELFDLEPKLSKDVIAAMRYPEESHVYAPGYVKALEEACRNLGVTIKDHLEEVTVKEWESAVLLQAKNGETFTADKLVISSGAWAKEMENVFQMNIPIVPIRGQICAYEINNGEVQHIVYSPQGYLVPKENGSLINGASEDIAGFNTEVTKKGIDRLVKWNKNVFPFLEGKEPFHSWAGLRPATQDGYPLIGKKKEAAHIIFAAGHYRNGILLSPVTAEIVADTIDGKEAEIPLHLFDPNRF</sequence>
<dbReference type="Gene3D" id="3.30.9.10">
    <property type="entry name" value="D-Amino Acid Oxidase, subunit A, domain 2"/>
    <property type="match status" value="1"/>
</dbReference>
<dbReference type="NCBIfam" id="TIGR02352">
    <property type="entry name" value="thiamin_ThiO"/>
    <property type="match status" value="1"/>
</dbReference>
<evidence type="ECO:0000256" key="3">
    <source>
        <dbReference type="ARBA" id="ARBA00023002"/>
    </source>
</evidence>
<dbReference type="PANTHER" id="PTHR13847">
    <property type="entry name" value="SARCOSINE DEHYDROGENASE-RELATED"/>
    <property type="match status" value="1"/>
</dbReference>
<dbReference type="GO" id="GO:0043799">
    <property type="term" value="F:glycine oxidase activity"/>
    <property type="evidence" value="ECO:0007669"/>
    <property type="project" value="UniProtKB-EC"/>
</dbReference>
<evidence type="ECO:0000259" key="7">
    <source>
        <dbReference type="Pfam" id="PF01266"/>
    </source>
</evidence>
<feature type="transmembrane region" description="Helical" evidence="6">
    <location>
        <begin position="21"/>
        <end position="40"/>
    </location>
</feature>
<keyword evidence="2" id="KW-0784">Thiamine biosynthesis</keyword>
<evidence type="ECO:0000256" key="1">
    <source>
        <dbReference type="ARBA" id="ARBA00004948"/>
    </source>
</evidence>
<evidence type="ECO:0000256" key="4">
    <source>
        <dbReference type="ARBA" id="ARBA00049872"/>
    </source>
</evidence>
<dbReference type="Gene3D" id="3.50.50.60">
    <property type="entry name" value="FAD/NAD(P)-binding domain"/>
    <property type="match status" value="1"/>
</dbReference>
<evidence type="ECO:0000313" key="8">
    <source>
        <dbReference type="EMBL" id="MFC5713365.1"/>
    </source>
</evidence>
<dbReference type="InterPro" id="IPR012727">
    <property type="entry name" value="Gly_oxidase_ThiO"/>
</dbReference>
<dbReference type="EC" id="1.4.3.19" evidence="5"/>
<comment type="pathway">
    <text evidence="1">Cofactor biosynthesis; thiamine diphosphate biosynthesis.</text>
</comment>
<name>A0ABW0YLP5_9BACI</name>
<keyword evidence="9" id="KW-1185">Reference proteome</keyword>
<comment type="catalytic activity">
    <reaction evidence="4">
        <text>glycine + O2 + H2O = glyoxylate + H2O2 + NH4(+)</text>
        <dbReference type="Rhea" id="RHEA:11532"/>
        <dbReference type="ChEBI" id="CHEBI:15377"/>
        <dbReference type="ChEBI" id="CHEBI:15379"/>
        <dbReference type="ChEBI" id="CHEBI:16240"/>
        <dbReference type="ChEBI" id="CHEBI:28938"/>
        <dbReference type="ChEBI" id="CHEBI:36655"/>
        <dbReference type="ChEBI" id="CHEBI:57305"/>
        <dbReference type="EC" id="1.4.3.19"/>
    </reaction>
</comment>
<evidence type="ECO:0000256" key="2">
    <source>
        <dbReference type="ARBA" id="ARBA00022977"/>
    </source>
</evidence>
<accession>A0ABW0YLP5</accession>
<proteinExistence type="predicted"/>